<dbReference type="HOGENOM" id="CLU_3253704_0_0_5"/>
<dbReference type="Proteomes" id="UP000007058">
    <property type="component" value="Chromosome"/>
</dbReference>
<proteinExistence type="predicted"/>
<organism evidence="1 2">
    <name type="scientific">Paramagnetospirillum magneticum (strain ATCC 700264 / AMB-1)</name>
    <name type="common">Magnetospirillum magneticum</name>
    <dbReference type="NCBI Taxonomy" id="342108"/>
    <lineage>
        <taxon>Bacteria</taxon>
        <taxon>Pseudomonadati</taxon>
        <taxon>Pseudomonadota</taxon>
        <taxon>Alphaproteobacteria</taxon>
        <taxon>Rhodospirillales</taxon>
        <taxon>Magnetospirillaceae</taxon>
        <taxon>Paramagnetospirillum</taxon>
    </lineage>
</organism>
<reference evidence="1 2" key="1">
    <citation type="journal article" date="2005" name="DNA Res.">
        <title>Complete genome sequence of the facultative anaerobic magnetotactic bacterium Magnetospirillum sp. strain AMB-1.</title>
        <authorList>
            <person name="Matsunaga T."/>
            <person name="Okamura Y."/>
            <person name="Fukuda Y."/>
            <person name="Wahyudi A.T."/>
            <person name="Murase Y."/>
            <person name="Takeyama H."/>
        </authorList>
    </citation>
    <scope>NUCLEOTIDE SEQUENCE [LARGE SCALE GENOMIC DNA]</scope>
    <source>
        <strain evidence="2">ATCC 700264 / AMB-1</strain>
    </source>
</reference>
<protein>
    <submittedName>
        <fullName evidence="1">Uncharacterized protein</fullName>
    </submittedName>
</protein>
<dbReference type="AlphaFoldDB" id="Q2W135"/>
<evidence type="ECO:0000313" key="2">
    <source>
        <dbReference type="Proteomes" id="UP000007058"/>
    </source>
</evidence>
<evidence type="ECO:0000313" key="1">
    <source>
        <dbReference type="EMBL" id="BAE52440.1"/>
    </source>
</evidence>
<sequence length="42" mass="4744">MSEALITCWYHSGKFSSRVGVTAVFLALDMGFIHRKCEHASR</sequence>
<name>Q2W135_PARM1</name>
<gene>
    <name evidence="1" type="ordered locus">amb3635</name>
</gene>
<dbReference type="KEGG" id="mag:amb3635"/>
<dbReference type="STRING" id="342108.amb3635"/>
<dbReference type="EMBL" id="AP007255">
    <property type="protein sequence ID" value="BAE52440.1"/>
    <property type="molecule type" value="Genomic_DNA"/>
</dbReference>
<keyword evidence="2" id="KW-1185">Reference proteome</keyword>
<accession>Q2W135</accession>